<dbReference type="GO" id="GO:0008270">
    <property type="term" value="F:zinc ion binding"/>
    <property type="evidence" value="ECO:0007669"/>
    <property type="project" value="UniProtKB-KW"/>
</dbReference>
<organism evidence="4 5">
    <name type="scientific">Caulochytrium protostelioides</name>
    <dbReference type="NCBI Taxonomy" id="1555241"/>
    <lineage>
        <taxon>Eukaryota</taxon>
        <taxon>Fungi</taxon>
        <taxon>Fungi incertae sedis</taxon>
        <taxon>Chytridiomycota</taxon>
        <taxon>Chytridiomycota incertae sedis</taxon>
        <taxon>Chytridiomycetes</taxon>
        <taxon>Caulochytriales</taxon>
        <taxon>Caulochytriaceae</taxon>
        <taxon>Caulochytrium</taxon>
    </lineage>
</organism>
<feature type="non-terminal residue" evidence="4">
    <location>
        <position position="1"/>
    </location>
</feature>
<dbReference type="SUPFAM" id="SSF57667">
    <property type="entry name" value="beta-beta-alpha zinc fingers"/>
    <property type="match status" value="1"/>
</dbReference>
<evidence type="ECO:0000256" key="1">
    <source>
        <dbReference type="PROSITE-ProRule" id="PRU00042"/>
    </source>
</evidence>
<name>A0A4P9WQU9_9FUNG</name>
<evidence type="ECO:0000313" key="4">
    <source>
        <dbReference type="EMBL" id="RKO95414.1"/>
    </source>
</evidence>
<keyword evidence="1" id="KW-0862">Zinc</keyword>
<evidence type="ECO:0000259" key="3">
    <source>
        <dbReference type="PROSITE" id="PS50157"/>
    </source>
</evidence>
<gene>
    <name evidence="4" type="ORF">CAUPRSCDRAFT_9177</name>
</gene>
<proteinExistence type="predicted"/>
<dbReference type="InterPro" id="IPR036236">
    <property type="entry name" value="Znf_C2H2_sf"/>
</dbReference>
<dbReference type="AlphaFoldDB" id="A0A4P9WQU9"/>
<protein>
    <recommendedName>
        <fullName evidence="3">C2H2-type domain-containing protein</fullName>
    </recommendedName>
</protein>
<feature type="domain" description="C2H2-type" evidence="3">
    <location>
        <begin position="1"/>
        <end position="19"/>
    </location>
</feature>
<evidence type="ECO:0000313" key="5">
    <source>
        <dbReference type="Proteomes" id="UP000268535"/>
    </source>
</evidence>
<evidence type="ECO:0000256" key="2">
    <source>
        <dbReference type="SAM" id="MobiDB-lite"/>
    </source>
</evidence>
<reference evidence="5" key="1">
    <citation type="journal article" date="2018" name="Nat. Microbiol.">
        <title>Leveraging single-cell genomics to expand the fungal tree of life.</title>
        <authorList>
            <person name="Ahrendt S.R."/>
            <person name="Quandt C.A."/>
            <person name="Ciobanu D."/>
            <person name="Clum A."/>
            <person name="Salamov A."/>
            <person name="Andreopoulos B."/>
            <person name="Cheng J.F."/>
            <person name="Woyke T."/>
            <person name="Pelin A."/>
            <person name="Henrissat B."/>
            <person name="Reynolds N.K."/>
            <person name="Benny G.L."/>
            <person name="Smith M.E."/>
            <person name="James T.Y."/>
            <person name="Grigoriev I.V."/>
        </authorList>
    </citation>
    <scope>NUCLEOTIDE SEQUENCE [LARGE SCALE GENOMIC DNA]</scope>
    <source>
        <strain evidence="5">ATCC 52028</strain>
    </source>
</reference>
<dbReference type="Proteomes" id="UP000268535">
    <property type="component" value="Unassembled WGS sequence"/>
</dbReference>
<accession>A0A4P9WQU9</accession>
<keyword evidence="1" id="KW-0863">Zinc-finger</keyword>
<feature type="region of interest" description="Disordered" evidence="2">
    <location>
        <begin position="1"/>
        <end position="23"/>
    </location>
</feature>
<keyword evidence="1" id="KW-0479">Metal-binding</keyword>
<dbReference type="PROSITE" id="PS50157">
    <property type="entry name" value="ZINC_FINGER_C2H2_2"/>
    <property type="match status" value="1"/>
</dbReference>
<dbReference type="InterPro" id="IPR013087">
    <property type="entry name" value="Znf_C2H2_type"/>
</dbReference>
<sequence>FTTSGSLVKHIRTHTGERPYGDGHPGCEAALTTSSSLAKHIFPYHTAEG</sequence>
<dbReference type="Gene3D" id="3.30.160.60">
    <property type="entry name" value="Classic Zinc Finger"/>
    <property type="match status" value="1"/>
</dbReference>
<dbReference type="EMBL" id="ML011841">
    <property type="protein sequence ID" value="RKO95414.1"/>
    <property type="molecule type" value="Genomic_DNA"/>
</dbReference>